<dbReference type="GeneID" id="55494309"/>
<protein>
    <recommendedName>
        <fullName evidence="1">Primase C-terminal 2 domain-containing protein</fullName>
    </recommendedName>
</protein>
<organism evidence="2 3">
    <name type="scientific">Ruegeria atlantica</name>
    <dbReference type="NCBI Taxonomy" id="81569"/>
    <lineage>
        <taxon>Bacteria</taxon>
        <taxon>Pseudomonadati</taxon>
        <taxon>Pseudomonadota</taxon>
        <taxon>Alphaproteobacteria</taxon>
        <taxon>Rhodobacterales</taxon>
        <taxon>Roseobacteraceae</taxon>
        <taxon>Ruegeria</taxon>
    </lineage>
</organism>
<reference evidence="2 3" key="1">
    <citation type="submission" date="2015-09" db="EMBL/GenBank/DDBJ databases">
        <authorList>
            <consortium name="Swine Surveillance"/>
        </authorList>
    </citation>
    <scope>NUCLEOTIDE SEQUENCE [LARGE SCALE GENOMIC DNA]</scope>
    <source>
        <strain evidence="2 3">CECT 4292</strain>
    </source>
</reference>
<sequence>MAKDNPPTVTNATVWEQAGYEHNWLTFVVFSQGADNPKLGKFPTKPNAVRYPHSKEDAARYTYSEVQRFLSVPRSGDMVTCYDDPIVSITYGYLPRPDSLLTFADLDGCRDPVTGVIDQWAQDIISLEETYVEVSASGTGLRIVMTREPGDAEQSHVEANGCGFFANSRIAAALTFNALDGHNVQPTAAPSIKQAVLARRGHIAPGTERQSYEGDDDVPVELVKAMLEMLPNDAPPSGKSKHRGLSYDDWRDVGFAVCHSLGHEEGGPLFEAWSSKSKKFSAKEHAREWKGLKPDGRLTFGKLCYLVRNAHGGIYPPHVAAMMHSRTLQQRHAPLLPDAAASLSAALTVVAPVPAVPGVSHPMPTGVTVDQWGDTQPVDLMRPVLAPRLPEQCVPPVLRPLMSDDGPSMGVPPEIIFCACIGSVVAAMDDRMEIIPHAGSVWRESPRLWLAMIGDASVKKTPGLNLGMKPAKRIDRDNAETDGQSIARWQVELKRYNTALKRYTDGKDGAEQPEGFAPQHPNTDRLLVGDATVEKLGDILQHNPRGVTMLRDELSGWFASVEGRGGAATSRAAFLSLYNGGSYPVDRIGRGTLIIDSWSASIIGGIQPSALAVAMKYSPDDGLLQRFYPIFASRAPRATNTPTNPNNMHMFDAVVRKVHNSRNGTVELSPEAVAILDECWGTVHSLVAGGGLSGRLTSHLSKWEGGLFRWALVMHAIEAASYEHEPTAYPVTAQTARIVADLHTSYFLPSVFALYDDILGDGGDVEHVRWIAGYILSTQCETLALRDLQRNYRAWRAMDDTTKLRLMRYMEDSNWVSPTDANFLSRNWNVNPAVHTLFVDDAKREKERRAEIVAKIRS</sequence>
<evidence type="ECO:0000313" key="2">
    <source>
        <dbReference type="EMBL" id="CUH48952.1"/>
    </source>
</evidence>
<name>A0A0P1EFT0_9RHOB</name>
<dbReference type="InterPro" id="IPR025048">
    <property type="entry name" value="DUF3987"/>
</dbReference>
<dbReference type="Pfam" id="PF13148">
    <property type="entry name" value="DUF3987"/>
    <property type="match status" value="1"/>
</dbReference>
<evidence type="ECO:0000259" key="1">
    <source>
        <dbReference type="Pfam" id="PF08707"/>
    </source>
</evidence>
<feature type="domain" description="Primase C-terminal 2" evidence="1">
    <location>
        <begin position="243"/>
        <end position="305"/>
    </location>
</feature>
<proteinExistence type="predicted"/>
<dbReference type="InterPro" id="IPR014819">
    <property type="entry name" value="PriCT_2"/>
</dbReference>
<dbReference type="AlphaFoldDB" id="A0A0P1EFT0"/>
<accession>A0A0P1EFT0</accession>
<dbReference type="RefSeq" id="WP_058278429.1">
    <property type="nucleotide sequence ID" value="NZ_CYPU01000049.1"/>
</dbReference>
<dbReference type="GO" id="GO:0016817">
    <property type="term" value="F:hydrolase activity, acting on acid anhydrides"/>
    <property type="evidence" value="ECO:0007669"/>
    <property type="project" value="InterPro"/>
</dbReference>
<dbReference type="OrthoDB" id="5453446at2"/>
<gene>
    <name evidence="2" type="ORF">RUA4292_03143</name>
</gene>
<evidence type="ECO:0000313" key="3">
    <source>
        <dbReference type="Proteomes" id="UP000050783"/>
    </source>
</evidence>
<dbReference type="Pfam" id="PF08707">
    <property type="entry name" value="PriCT_2"/>
    <property type="match status" value="1"/>
</dbReference>
<dbReference type="EMBL" id="CYPU01000049">
    <property type="protein sequence ID" value="CUH48952.1"/>
    <property type="molecule type" value="Genomic_DNA"/>
</dbReference>
<dbReference type="Proteomes" id="UP000050783">
    <property type="component" value="Unassembled WGS sequence"/>
</dbReference>